<protein>
    <recommendedName>
        <fullName evidence="6">Pentacotripeptide-repeat region of PRORP domain-containing protein</fullName>
    </recommendedName>
</protein>
<dbReference type="Pfam" id="PF13041">
    <property type="entry name" value="PPR_2"/>
    <property type="match status" value="5"/>
</dbReference>
<dbReference type="InterPro" id="IPR002885">
    <property type="entry name" value="PPR_rpt"/>
</dbReference>
<keyword evidence="5" id="KW-1185">Reference proteome</keyword>
<evidence type="ECO:0000256" key="3">
    <source>
        <dbReference type="PROSITE-ProRule" id="PRU00708"/>
    </source>
</evidence>
<dbReference type="EMBL" id="AP015034">
    <property type="protein sequence ID" value="BAT73814.1"/>
    <property type="molecule type" value="Genomic_DNA"/>
</dbReference>
<dbReference type="InterPro" id="IPR011990">
    <property type="entry name" value="TPR-like_helical_dom_sf"/>
</dbReference>
<keyword evidence="2" id="KW-0677">Repeat</keyword>
<evidence type="ECO:0000313" key="4">
    <source>
        <dbReference type="EMBL" id="BAT73814.1"/>
    </source>
</evidence>
<feature type="repeat" description="PPR" evidence="3">
    <location>
        <begin position="532"/>
        <end position="566"/>
    </location>
</feature>
<dbReference type="OrthoDB" id="185373at2759"/>
<accession>A0A0S3QZT8</accession>
<feature type="repeat" description="PPR" evidence="3">
    <location>
        <begin position="119"/>
        <end position="153"/>
    </location>
</feature>
<dbReference type="PANTHER" id="PTHR46128:SF211">
    <property type="entry name" value="PENTACOTRIPEPTIDE-REPEAT REGION OF PRORP DOMAIN-CONTAINING PROTEIN"/>
    <property type="match status" value="1"/>
</dbReference>
<reference evidence="4 5" key="1">
    <citation type="journal article" date="2015" name="Sci. Rep.">
        <title>The power of single molecule real-time sequencing technology in the de novo assembly of a eukaryotic genome.</title>
        <authorList>
            <person name="Sakai H."/>
            <person name="Naito K."/>
            <person name="Ogiso-Tanaka E."/>
            <person name="Takahashi Y."/>
            <person name="Iseki K."/>
            <person name="Muto C."/>
            <person name="Satou K."/>
            <person name="Teruya K."/>
            <person name="Shiroma A."/>
            <person name="Shimoji M."/>
            <person name="Hirano T."/>
            <person name="Itoh T."/>
            <person name="Kaga A."/>
            <person name="Tomooka N."/>
        </authorList>
    </citation>
    <scope>NUCLEOTIDE SEQUENCE [LARGE SCALE GENOMIC DNA]</scope>
    <source>
        <strain evidence="5">cv. Shumari</strain>
    </source>
</reference>
<organism evidence="4 5">
    <name type="scientific">Vigna angularis var. angularis</name>
    <dbReference type="NCBI Taxonomy" id="157739"/>
    <lineage>
        <taxon>Eukaryota</taxon>
        <taxon>Viridiplantae</taxon>
        <taxon>Streptophyta</taxon>
        <taxon>Embryophyta</taxon>
        <taxon>Tracheophyta</taxon>
        <taxon>Spermatophyta</taxon>
        <taxon>Magnoliopsida</taxon>
        <taxon>eudicotyledons</taxon>
        <taxon>Gunneridae</taxon>
        <taxon>Pentapetalae</taxon>
        <taxon>rosids</taxon>
        <taxon>fabids</taxon>
        <taxon>Fabales</taxon>
        <taxon>Fabaceae</taxon>
        <taxon>Papilionoideae</taxon>
        <taxon>50 kb inversion clade</taxon>
        <taxon>NPAAA clade</taxon>
        <taxon>indigoferoid/millettioid clade</taxon>
        <taxon>Phaseoleae</taxon>
        <taxon>Vigna</taxon>
    </lineage>
</organism>
<feature type="repeat" description="PPR" evidence="3">
    <location>
        <begin position="295"/>
        <end position="329"/>
    </location>
</feature>
<dbReference type="InterPro" id="IPR050872">
    <property type="entry name" value="PPR_P_subfamily"/>
</dbReference>
<feature type="repeat" description="PPR" evidence="3">
    <location>
        <begin position="615"/>
        <end position="649"/>
    </location>
</feature>
<proteinExistence type="inferred from homology"/>
<dbReference type="Gene3D" id="1.25.40.10">
    <property type="entry name" value="Tetratricopeptide repeat domain"/>
    <property type="match status" value="6"/>
</dbReference>
<feature type="repeat" description="PPR" evidence="3">
    <location>
        <begin position="224"/>
        <end position="258"/>
    </location>
</feature>
<gene>
    <name evidence="4" type="primary">Vigan.01G135200</name>
    <name evidence="4" type="ORF">VIGAN_01135200</name>
</gene>
<feature type="repeat" description="PPR" evidence="3">
    <location>
        <begin position="189"/>
        <end position="223"/>
    </location>
</feature>
<evidence type="ECO:0000313" key="5">
    <source>
        <dbReference type="Proteomes" id="UP000291084"/>
    </source>
</evidence>
<feature type="repeat" description="PPR" evidence="3">
    <location>
        <begin position="84"/>
        <end position="118"/>
    </location>
</feature>
<dbReference type="Proteomes" id="UP000291084">
    <property type="component" value="Chromosome 1"/>
</dbReference>
<evidence type="ECO:0000256" key="2">
    <source>
        <dbReference type="ARBA" id="ARBA00022737"/>
    </source>
</evidence>
<name>A0A0S3QZT8_PHAAN</name>
<dbReference type="PANTHER" id="PTHR46128">
    <property type="entry name" value="MITOCHONDRIAL GROUP I INTRON SPLICING FACTOR CCM1"/>
    <property type="match status" value="1"/>
</dbReference>
<dbReference type="PROSITE" id="PS51375">
    <property type="entry name" value="PPR"/>
    <property type="match status" value="9"/>
</dbReference>
<evidence type="ECO:0000256" key="1">
    <source>
        <dbReference type="ARBA" id="ARBA00007626"/>
    </source>
</evidence>
<dbReference type="AlphaFoldDB" id="A0A0S3QZT8"/>
<evidence type="ECO:0008006" key="6">
    <source>
        <dbReference type="Google" id="ProtNLM"/>
    </source>
</evidence>
<comment type="similarity">
    <text evidence="1">Belongs to the PPR family. P subfamily.</text>
</comment>
<feature type="repeat" description="PPR" evidence="3">
    <location>
        <begin position="330"/>
        <end position="364"/>
    </location>
</feature>
<dbReference type="NCBIfam" id="TIGR00756">
    <property type="entry name" value="PPR"/>
    <property type="match status" value="9"/>
</dbReference>
<sequence>MFAFWNLPRKLDSLFLHLITLSKHHHLPFHLLQLFEILFQDFDHHNHYLLRAFGGFVKTCVSLNMFDEAIDFLFQTRRRGIVPDVLTCNFLFNRLVEQGEVDKALAIFEQLKRFGFRPNCYSYAIFIKALCKKGDLSQPLRVFEEMERVGITPHSYCYAAYIEGCCNNHRSALGYKVLQRFRKSNLPLEVYAYTAVIRGFCNEMKLDEAQSVFDDMERQGLVPDVFAYSALIQGYCKGNNPSKALVLHDKMISRSVKTNCFIVSYILNCLEKTGKTLEVVVDQFKKLKESGMFLDGVVYNIVFDALFKLGKVEDAISLSEDMKRRGVALDLKHYTTFIKGYCLQGDLVSGFRVFKEMIDEGFKPDIITYNVLVTGLVRNGHAYEALKFLQSEGVKPNSTTHKLIIENLCSVGKVLEAEAYFNSLQDKSFGIYSAMFNGYCETDFVKKSYKIFLELSNQGDMPNNASCFKLMAKLFMKGDTKKALMLMRRMLSNAKPNIIMYSQVIALLCNTGDMNKACSLFYFFLNEGLIPDVIIYTIMIQSYCRMNYLEEAHDLLQDMKRRGIKPDLITYTVLLDGNFKANLKSPVSHHGEGNKTSLKVFSIMRDIDQMEINPDVVFYTVLIARFMNTKDFKKALSVFGEMVDRGLEPDNITYAALGLHSTSHREKAIILLNEMGMTAAVCHLSSKTW</sequence>
<dbReference type="Pfam" id="PF01535">
    <property type="entry name" value="PPR"/>
    <property type="match status" value="3"/>
</dbReference>
<feature type="repeat" description="PPR" evidence="3">
    <location>
        <begin position="497"/>
        <end position="531"/>
    </location>
</feature>